<dbReference type="OrthoDB" id="5936191at2"/>
<dbReference type="AlphaFoldDB" id="C3KQK3"/>
<evidence type="ECO:0000256" key="1">
    <source>
        <dbReference type="SAM" id="Phobius"/>
    </source>
</evidence>
<reference evidence="2 3" key="2">
    <citation type="journal article" date="2009" name="Appl. Environ. Microbiol.">
        <title>Rhizobium sp. strain NGR234 possesses a remarkable number of secretion systems.</title>
        <authorList>
            <person name="Schmeisser C."/>
            <person name="Liesegang H."/>
            <person name="Krysciak D."/>
            <person name="Bakkou N."/>
            <person name="Le Quere A."/>
            <person name="Wollherr A."/>
            <person name="Heinemeyer I."/>
            <person name="Morgenstern B."/>
            <person name="Pommerening-Roeser A."/>
            <person name="Flores M."/>
            <person name="Palacios R."/>
            <person name="Brenner S."/>
            <person name="Gottschalk G."/>
            <person name="Schmitz R.A."/>
            <person name="Broughton W.J."/>
            <person name="Perret X."/>
            <person name="Strittmatter A.W."/>
            <person name="Streit W.R."/>
        </authorList>
    </citation>
    <scope>NUCLEOTIDE SEQUENCE [LARGE SCALE GENOMIC DNA]</scope>
    <source>
        <strain evidence="3">NBRC 101917 / NGR234</strain>
    </source>
</reference>
<dbReference type="InterPro" id="IPR023562">
    <property type="entry name" value="ClpP/TepA"/>
</dbReference>
<name>C3KQK3_SINFN</name>
<accession>C3KQK3</accession>
<dbReference type="Gene3D" id="3.90.226.10">
    <property type="entry name" value="2-enoyl-CoA Hydratase, Chain A, domain 1"/>
    <property type="match status" value="1"/>
</dbReference>
<dbReference type="SUPFAM" id="SSF52096">
    <property type="entry name" value="ClpP/crotonase"/>
    <property type="match status" value="1"/>
</dbReference>
<gene>
    <name evidence="2" type="ordered locus">NGR_b09050</name>
</gene>
<dbReference type="EMBL" id="CP000874">
    <property type="protein sequence ID" value="ACP22361.1"/>
    <property type="molecule type" value="Genomic_DNA"/>
</dbReference>
<dbReference type="HOGENOM" id="CLU_072288_0_0_5"/>
<keyword evidence="2" id="KW-0614">Plasmid</keyword>
<evidence type="ECO:0008006" key="4">
    <source>
        <dbReference type="Google" id="ProtNLM"/>
    </source>
</evidence>
<proteinExistence type="predicted"/>
<protein>
    <recommendedName>
        <fullName evidence="4">Periplasmic protein-like protein</fullName>
    </recommendedName>
</protein>
<evidence type="ECO:0000313" key="3">
    <source>
        <dbReference type="Proteomes" id="UP000001054"/>
    </source>
</evidence>
<feature type="transmembrane region" description="Helical" evidence="1">
    <location>
        <begin position="17"/>
        <end position="36"/>
    </location>
</feature>
<dbReference type="Pfam" id="PF00574">
    <property type="entry name" value="CLP_protease"/>
    <property type="match status" value="1"/>
</dbReference>
<geneLocation type="plasmid" evidence="3">
    <name>sym pNGR234b</name>
</geneLocation>
<dbReference type="InterPro" id="IPR029045">
    <property type="entry name" value="ClpP/crotonase-like_dom_sf"/>
</dbReference>
<dbReference type="PATRIC" id="fig|394.7.peg.1336"/>
<dbReference type="Proteomes" id="UP000001054">
    <property type="component" value="Plasmid pNGR234b"/>
</dbReference>
<keyword evidence="1" id="KW-0812">Transmembrane</keyword>
<keyword evidence="1" id="KW-1133">Transmembrane helix</keyword>
<dbReference type="RefSeq" id="WP_015887018.1">
    <property type="nucleotide sequence ID" value="NC_012586.1"/>
</dbReference>
<reference evidence="3" key="1">
    <citation type="journal article" date="2004" name="J. Bacteriol.">
        <title>An evolutionary hot spot: the pNGR234b replicon of Rhizobium sp. strain NGR234.</title>
        <authorList>
            <person name="Streit W.R."/>
            <person name="Schmitz R.A."/>
            <person name="Perret X."/>
            <person name="Staehelin C."/>
            <person name="Deakin W.J."/>
            <person name="Raasch C."/>
            <person name="Liesegang H."/>
            <person name="Broughton W.J."/>
        </authorList>
    </citation>
    <scope>NUCLEOTIDE SEQUENCE [LARGE SCALE GENOMIC DNA]</scope>
    <source>
        <strain evidence="3">NBRC 101917 / NGR234</strain>
    </source>
</reference>
<dbReference type="KEGG" id="rhi:NGR_b09050"/>
<keyword evidence="1" id="KW-0472">Membrane</keyword>
<evidence type="ECO:0000313" key="2">
    <source>
        <dbReference type="EMBL" id="ACP22361.1"/>
    </source>
</evidence>
<sequence>MRIDDTFKALMRLDDGVLMRGAFYALLSAATVFLLVDVRDLTAMNAELPAFDPFHENRPLLPPALTEGGPTTPRVQPASPEEVLRRPMTFELASGGVLLAEGTIDPGASARFAEEIAARGEYVKTVALNSPGGSVDDALAISSLIRERKLGTKVASRALCASSCPIIFAGGVSRVAEKDAIVGVHQVFNGGSGRQTADQAMSAAQSTTARVTRHLDTMGVGAGLWINALETPPDRLHYLTSAEMAKFKLTTEPPATARKKAESE</sequence>
<keyword evidence="3" id="KW-1185">Reference proteome</keyword>
<organism evidence="2 3">
    <name type="scientific">Sinorhizobium fredii (strain NBRC 101917 / NGR234)</name>
    <dbReference type="NCBI Taxonomy" id="394"/>
    <lineage>
        <taxon>Bacteria</taxon>
        <taxon>Pseudomonadati</taxon>
        <taxon>Pseudomonadota</taxon>
        <taxon>Alphaproteobacteria</taxon>
        <taxon>Hyphomicrobiales</taxon>
        <taxon>Rhizobiaceae</taxon>
        <taxon>Sinorhizobium/Ensifer group</taxon>
        <taxon>Sinorhizobium</taxon>
    </lineage>
</organism>